<reference evidence="1 2" key="1">
    <citation type="submission" date="2020-08" db="EMBL/GenBank/DDBJ databases">
        <title>Genomic Encyclopedia of Type Strains, Phase IV (KMG-IV): sequencing the most valuable type-strain genomes for metagenomic binning, comparative biology and taxonomic classification.</title>
        <authorList>
            <person name="Goeker M."/>
        </authorList>
    </citation>
    <scope>NUCLEOTIDE SEQUENCE [LARGE SCALE GENOMIC DNA]</scope>
    <source>
        <strain evidence="1 2">DSM 45615</strain>
    </source>
</reference>
<gene>
    <name evidence="1" type="ORF">HNP84_003364</name>
</gene>
<sequence>MSQSFKLDLDDFDVEPLHAGDSPAGISLESLTRGHGMSEVAASVVGACPILLCSCCCCC</sequence>
<evidence type="ECO:0000313" key="2">
    <source>
        <dbReference type="Proteomes" id="UP000578449"/>
    </source>
</evidence>
<keyword evidence="2" id="KW-1185">Reference proteome</keyword>
<dbReference type="EMBL" id="JACHGN010000006">
    <property type="protein sequence ID" value="MBB5133638.1"/>
    <property type="molecule type" value="Genomic_DNA"/>
</dbReference>
<proteinExistence type="predicted"/>
<evidence type="ECO:0008006" key="3">
    <source>
        <dbReference type="Google" id="ProtNLM"/>
    </source>
</evidence>
<dbReference type="NCBIfam" id="NF033399">
    <property type="entry name" value="thiazolyl_GetA"/>
    <property type="match status" value="1"/>
</dbReference>
<dbReference type="RefSeq" id="WP_185050582.1">
    <property type="nucleotide sequence ID" value="NZ_BAABIX010000001.1"/>
</dbReference>
<accession>A0A840P1R7</accession>
<dbReference type="Proteomes" id="UP000578449">
    <property type="component" value="Unassembled WGS sequence"/>
</dbReference>
<dbReference type="AlphaFoldDB" id="A0A840P1R7"/>
<organism evidence="1 2">
    <name type="scientific">Thermocatellispora tengchongensis</name>
    <dbReference type="NCBI Taxonomy" id="1073253"/>
    <lineage>
        <taxon>Bacteria</taxon>
        <taxon>Bacillati</taxon>
        <taxon>Actinomycetota</taxon>
        <taxon>Actinomycetes</taxon>
        <taxon>Streptosporangiales</taxon>
        <taxon>Streptosporangiaceae</taxon>
        <taxon>Thermocatellispora</taxon>
    </lineage>
</organism>
<name>A0A840P1R7_9ACTN</name>
<comment type="caution">
    <text evidence="1">The sequence shown here is derived from an EMBL/GenBank/DDBJ whole genome shotgun (WGS) entry which is preliminary data.</text>
</comment>
<protein>
    <recommendedName>
        <fullName evidence="3">GE37468 family thiazolyl peptide</fullName>
    </recommendedName>
</protein>
<evidence type="ECO:0000313" key="1">
    <source>
        <dbReference type="EMBL" id="MBB5133638.1"/>
    </source>
</evidence>